<dbReference type="AlphaFoldDB" id="A0A8H3QD07"/>
<sequence>MNSLELFFQRLYQYEMTKRNNQRSGNTQIVESPLLDMNFDFADAPPATRIKPNNNNESGDNEKKEKPKKPPIRKVNLPRSIKKKPVEVEKPKLSKRMKRVKNNLRIDMVGYEQKHYATRSSLKKRRK</sequence>
<dbReference type="Proteomes" id="UP000615446">
    <property type="component" value="Unassembled WGS sequence"/>
</dbReference>
<evidence type="ECO:0000256" key="1">
    <source>
        <dbReference type="SAM" id="MobiDB-lite"/>
    </source>
</evidence>
<reference evidence="2" key="1">
    <citation type="submission" date="2019-10" db="EMBL/GenBank/DDBJ databases">
        <title>Conservation and host-specific expression of non-tandemly repeated heterogenous ribosome RNA gene in arbuscular mycorrhizal fungi.</title>
        <authorList>
            <person name="Maeda T."/>
            <person name="Kobayashi Y."/>
            <person name="Nakagawa T."/>
            <person name="Ezawa T."/>
            <person name="Yamaguchi K."/>
            <person name="Bino T."/>
            <person name="Nishimoto Y."/>
            <person name="Shigenobu S."/>
            <person name="Kawaguchi M."/>
        </authorList>
    </citation>
    <scope>NUCLEOTIDE SEQUENCE</scope>
    <source>
        <strain evidence="2">HR1</strain>
    </source>
</reference>
<gene>
    <name evidence="2" type="ORF">RCL2_000218900</name>
</gene>
<dbReference type="EMBL" id="BLAL01000012">
    <property type="protein sequence ID" value="GES74721.1"/>
    <property type="molecule type" value="Genomic_DNA"/>
</dbReference>
<dbReference type="OrthoDB" id="2400956at2759"/>
<organism evidence="2 3">
    <name type="scientific">Rhizophagus clarus</name>
    <dbReference type="NCBI Taxonomy" id="94130"/>
    <lineage>
        <taxon>Eukaryota</taxon>
        <taxon>Fungi</taxon>
        <taxon>Fungi incertae sedis</taxon>
        <taxon>Mucoromycota</taxon>
        <taxon>Glomeromycotina</taxon>
        <taxon>Glomeromycetes</taxon>
        <taxon>Glomerales</taxon>
        <taxon>Glomeraceae</taxon>
        <taxon>Rhizophagus</taxon>
    </lineage>
</organism>
<proteinExistence type="predicted"/>
<evidence type="ECO:0000313" key="2">
    <source>
        <dbReference type="EMBL" id="GES74721.1"/>
    </source>
</evidence>
<feature type="region of interest" description="Disordered" evidence="1">
    <location>
        <begin position="40"/>
        <end position="101"/>
    </location>
</feature>
<name>A0A8H3QD07_9GLOM</name>
<protein>
    <submittedName>
        <fullName evidence="2">Uncharacterized protein</fullName>
    </submittedName>
</protein>
<evidence type="ECO:0000313" key="3">
    <source>
        <dbReference type="Proteomes" id="UP000615446"/>
    </source>
</evidence>
<comment type="caution">
    <text evidence="2">The sequence shown here is derived from an EMBL/GenBank/DDBJ whole genome shotgun (WGS) entry which is preliminary data.</text>
</comment>
<accession>A0A8H3QD07</accession>